<sequence length="59" mass="6772">MVSARGHSHDTGNHYIREFGRDSITGKYLWDWWADNDGGSDGDTKDTYFASHWCGHAPW</sequence>
<protein>
    <submittedName>
        <fullName evidence="1">Acyl-CoA-binding protein</fullName>
    </submittedName>
</protein>
<dbReference type="AlphaFoldDB" id="A0A7W8EGM2"/>
<proteinExistence type="predicted"/>
<gene>
    <name evidence="1" type="ORF">HNR40_004094</name>
</gene>
<dbReference type="Proteomes" id="UP000568380">
    <property type="component" value="Unassembled WGS sequence"/>
</dbReference>
<comment type="caution">
    <text evidence="1">The sequence shown here is derived from an EMBL/GenBank/DDBJ whole genome shotgun (WGS) entry which is preliminary data.</text>
</comment>
<organism evidence="1 2">
    <name type="scientific">Nonomuraea endophytica</name>
    <dbReference type="NCBI Taxonomy" id="714136"/>
    <lineage>
        <taxon>Bacteria</taxon>
        <taxon>Bacillati</taxon>
        <taxon>Actinomycetota</taxon>
        <taxon>Actinomycetes</taxon>
        <taxon>Streptosporangiales</taxon>
        <taxon>Streptosporangiaceae</taxon>
        <taxon>Nonomuraea</taxon>
    </lineage>
</organism>
<evidence type="ECO:0000313" key="2">
    <source>
        <dbReference type="Proteomes" id="UP000568380"/>
    </source>
</evidence>
<dbReference type="EMBL" id="JACHIN010000005">
    <property type="protein sequence ID" value="MBB5078608.1"/>
    <property type="molecule type" value="Genomic_DNA"/>
</dbReference>
<accession>A0A7W8EGM2</accession>
<name>A0A7W8EGM2_9ACTN</name>
<reference evidence="1 2" key="1">
    <citation type="submission" date="2020-08" db="EMBL/GenBank/DDBJ databases">
        <title>Genomic Encyclopedia of Type Strains, Phase IV (KMG-IV): sequencing the most valuable type-strain genomes for metagenomic binning, comparative biology and taxonomic classification.</title>
        <authorList>
            <person name="Goeker M."/>
        </authorList>
    </citation>
    <scope>NUCLEOTIDE SEQUENCE [LARGE SCALE GENOMIC DNA]</scope>
    <source>
        <strain evidence="1 2">DSM 45385</strain>
    </source>
</reference>
<evidence type="ECO:0000313" key="1">
    <source>
        <dbReference type="EMBL" id="MBB5078608.1"/>
    </source>
</evidence>
<keyword evidence="2" id="KW-1185">Reference proteome</keyword>